<dbReference type="PANTHER" id="PTHR43630">
    <property type="entry name" value="POLY-BETA-1,6-N-ACETYL-D-GLUCOSAMINE SYNTHASE"/>
    <property type="match status" value="1"/>
</dbReference>
<dbReference type="Gene3D" id="1.25.40.10">
    <property type="entry name" value="Tetratricopeptide repeat domain"/>
    <property type="match status" value="1"/>
</dbReference>
<evidence type="ECO:0000259" key="1">
    <source>
        <dbReference type="Pfam" id="PF00535"/>
    </source>
</evidence>
<name>A0A6C0BIG2_9ZZZZ</name>
<accession>A0A6C0BIG2</accession>
<dbReference type="EMBL" id="MN739159">
    <property type="protein sequence ID" value="QHS91349.1"/>
    <property type="molecule type" value="Genomic_DNA"/>
</dbReference>
<dbReference type="Gene3D" id="3.90.550.10">
    <property type="entry name" value="Spore Coat Polysaccharide Biosynthesis Protein SpsA, Chain A"/>
    <property type="match status" value="1"/>
</dbReference>
<dbReference type="SUPFAM" id="SSF53448">
    <property type="entry name" value="Nucleotide-diphospho-sugar transferases"/>
    <property type="match status" value="1"/>
</dbReference>
<dbReference type="Pfam" id="PF00535">
    <property type="entry name" value="Glycos_transf_2"/>
    <property type="match status" value="1"/>
</dbReference>
<evidence type="ECO:0000313" key="2">
    <source>
        <dbReference type="EMBL" id="QHS91349.1"/>
    </source>
</evidence>
<sequence>MSVVEEINTVHEPVKVVDDSDSSDSDDEVESTLTIAPTIAPLFQTDVVVTVGNADSSVPAAHHHNKIILNLMIKNESKIIERCIGNIIDYVDAVNILDTGSTDSTVEVCKAFLTASGKPFRISVHPFKTFGHNRSISFNEAQKLCEALHWNAEETYVMAIDADMVIKATPAFKDFKMTQNGYRMIQQHGSLKYFNVRFMKCSYSWKCIGSTHEYWSGDPCDNVPYEVCYIDDIGDGGCKSDKNERDIRLLTEEVKEQPNNGRAHFYLAQSYKDSGQPEKAIPLFKRRIEIGGWYEEVWYSHYMLGKCYDALHDEHNMEFWMNKGFDMHPRRTENIYYLVHYFRVKGQNYKAYHYYLKGKDIPYPKNDMLFIEGNIYDGMFPYENTVLACYVTGKSKQDSLCDLISYINKKIPYHINNVWDNLHYYTQPLTDSTYKGEYSSMLLKDHEEYKISSCSIQPYSATDPIRRYIMNTRFVNYSIDHNGSYHMRSADGHVKTKNGRLFLNASFQPTEEIRMMNEDYVRHPSHIEGMEDVRLFYHENKLRFTASCKNITTDGKIVIATGDYVVEENMMKNIRVLSPPTPSECEKNWVYVPSRYLTHLNGDEAKGRMNFIYGWNPLVIGSIQDDQLKIHTTYETPALFSRFRGSSAVVEYQQKLYAVIHFVKYSTPRCYYHSVVQFNRDTMKPEAYAAPFSFCEPKIEYCLGFEIQNGYAHFFFSRNDTNPSTIRLAFENLRMIPL</sequence>
<proteinExistence type="predicted"/>
<reference evidence="2" key="1">
    <citation type="journal article" date="2020" name="Nature">
        <title>Giant virus diversity and host interactions through global metagenomics.</title>
        <authorList>
            <person name="Schulz F."/>
            <person name="Roux S."/>
            <person name="Paez-Espino D."/>
            <person name="Jungbluth S."/>
            <person name="Walsh D.A."/>
            <person name="Denef V.J."/>
            <person name="McMahon K.D."/>
            <person name="Konstantinidis K.T."/>
            <person name="Eloe-Fadrosh E.A."/>
            <person name="Kyrpides N.C."/>
            <person name="Woyke T."/>
        </authorList>
    </citation>
    <scope>NUCLEOTIDE SEQUENCE</scope>
    <source>
        <strain evidence="2">GVMAG-M-3300013004-44</strain>
    </source>
</reference>
<organism evidence="2">
    <name type="scientific">viral metagenome</name>
    <dbReference type="NCBI Taxonomy" id="1070528"/>
    <lineage>
        <taxon>unclassified sequences</taxon>
        <taxon>metagenomes</taxon>
        <taxon>organismal metagenomes</taxon>
    </lineage>
</organism>
<dbReference type="SUPFAM" id="SSF48452">
    <property type="entry name" value="TPR-like"/>
    <property type="match status" value="1"/>
</dbReference>
<dbReference type="InterPro" id="IPR029044">
    <property type="entry name" value="Nucleotide-diphossugar_trans"/>
</dbReference>
<dbReference type="InterPro" id="IPR001173">
    <property type="entry name" value="Glyco_trans_2-like"/>
</dbReference>
<dbReference type="InterPro" id="IPR011990">
    <property type="entry name" value="TPR-like_helical_dom_sf"/>
</dbReference>
<feature type="domain" description="Glycosyltransferase 2-like" evidence="1">
    <location>
        <begin position="73"/>
        <end position="165"/>
    </location>
</feature>
<protein>
    <recommendedName>
        <fullName evidence="1">Glycosyltransferase 2-like domain-containing protein</fullName>
    </recommendedName>
</protein>
<dbReference type="AlphaFoldDB" id="A0A6C0BIG2"/>
<dbReference type="PANTHER" id="PTHR43630:SF2">
    <property type="entry name" value="GLYCOSYLTRANSFERASE"/>
    <property type="match status" value="1"/>
</dbReference>